<dbReference type="EMBL" id="MG198784">
    <property type="protein sequence ID" value="ATW59068.1"/>
    <property type="molecule type" value="Genomic_DNA"/>
</dbReference>
<reference evidence="3" key="1">
    <citation type="submission" date="2017-10" db="EMBL/GenBank/DDBJ databases">
        <authorList>
            <person name="Banno H."/>
            <person name="Chua N.-H."/>
        </authorList>
    </citation>
    <scope>NUCLEOTIDE SEQUENCE [LARGE SCALE GENOMIC DNA]</scope>
</reference>
<organism evidence="2 3">
    <name type="scientific">Gordonia phage Gustav</name>
    <dbReference type="NCBI Taxonomy" id="2047872"/>
    <lineage>
        <taxon>Viruses</taxon>
        <taxon>Duplodnaviria</taxon>
        <taxon>Heunggongvirae</taxon>
        <taxon>Uroviricota</taxon>
        <taxon>Caudoviricetes</taxon>
        <taxon>Gustavvirus</taxon>
        <taxon>Gustavvirus gustav</taxon>
    </lineage>
</organism>
<accession>A0A2H4PA08</accession>
<evidence type="ECO:0000313" key="3">
    <source>
        <dbReference type="Proteomes" id="UP000241392"/>
    </source>
</evidence>
<protein>
    <submittedName>
        <fullName evidence="2">Head-to-tail stopper</fullName>
    </submittedName>
</protein>
<gene>
    <name evidence="2" type="ORF">PHIRE_GUSTAV_8</name>
</gene>
<evidence type="ECO:0000256" key="1">
    <source>
        <dbReference type="SAM" id="MobiDB-lite"/>
    </source>
</evidence>
<proteinExistence type="predicted"/>
<name>A0A2H4PA08_9CAUD</name>
<dbReference type="OrthoDB" id="34394at10239"/>
<keyword evidence="3" id="KW-1185">Reference proteome</keyword>
<sequence>MERVIRVRGGGRDENDDPIPPEPDKALMASAVAPGSSPGNKDRGRNGERVAYTVLFHTVPDLKEGDQLRVRGKLMDTVILDWRSPYTNRKGLEVLCSAGEG</sequence>
<evidence type="ECO:0000313" key="2">
    <source>
        <dbReference type="EMBL" id="ATW59068.1"/>
    </source>
</evidence>
<dbReference type="Proteomes" id="UP000241392">
    <property type="component" value="Segment"/>
</dbReference>
<feature type="region of interest" description="Disordered" evidence="1">
    <location>
        <begin position="1"/>
        <end position="46"/>
    </location>
</feature>
<feature type="compositionally biased region" description="Basic and acidic residues" evidence="1">
    <location>
        <begin position="1"/>
        <end position="13"/>
    </location>
</feature>